<keyword evidence="4" id="KW-1185">Reference proteome</keyword>
<comment type="caution">
    <text evidence="3">The sequence shown here is derived from an EMBL/GenBank/DDBJ whole genome shotgun (WGS) entry which is preliminary data.</text>
</comment>
<accession>A0ABX2N3W1</accession>
<dbReference type="GO" id="GO:0016301">
    <property type="term" value="F:kinase activity"/>
    <property type="evidence" value="ECO:0007669"/>
    <property type="project" value="UniProtKB-KW"/>
</dbReference>
<dbReference type="RefSeq" id="WP_176279852.1">
    <property type="nucleotide sequence ID" value="NZ_JABWMH010000003.1"/>
</dbReference>
<dbReference type="InterPro" id="IPR036890">
    <property type="entry name" value="HATPase_C_sf"/>
</dbReference>
<dbReference type="SUPFAM" id="SSF55874">
    <property type="entry name" value="ATPase domain of HSP90 chaperone/DNA topoisomerase II/histidine kinase"/>
    <property type="match status" value="1"/>
</dbReference>
<keyword evidence="1" id="KW-0812">Transmembrane</keyword>
<dbReference type="InterPro" id="IPR050640">
    <property type="entry name" value="Bact_2-comp_sensor_kinase"/>
</dbReference>
<protein>
    <submittedName>
        <fullName evidence="3">Histidine kinase</fullName>
    </submittedName>
</protein>
<keyword evidence="1" id="KW-0472">Membrane</keyword>
<feature type="transmembrane region" description="Helical" evidence="1">
    <location>
        <begin position="63"/>
        <end position="84"/>
    </location>
</feature>
<dbReference type="Proteomes" id="UP000652427">
    <property type="component" value="Unassembled WGS sequence"/>
</dbReference>
<feature type="transmembrane region" description="Helical" evidence="1">
    <location>
        <begin position="24"/>
        <end position="43"/>
    </location>
</feature>
<gene>
    <name evidence="3" type="ORF">HUO14_10835</name>
</gene>
<organism evidence="3 4">
    <name type="scientific">Parasphingorhabdus flavimaris</name>
    <dbReference type="NCBI Taxonomy" id="266812"/>
    <lineage>
        <taxon>Bacteria</taxon>
        <taxon>Pseudomonadati</taxon>
        <taxon>Pseudomonadota</taxon>
        <taxon>Alphaproteobacteria</taxon>
        <taxon>Sphingomonadales</taxon>
        <taxon>Sphingomonadaceae</taxon>
        <taxon>Parasphingorhabdus</taxon>
    </lineage>
</organism>
<feature type="domain" description="Signal transduction histidine kinase internal region" evidence="2">
    <location>
        <begin position="188"/>
        <end position="268"/>
    </location>
</feature>
<dbReference type="InterPro" id="IPR010559">
    <property type="entry name" value="Sig_transdc_His_kin_internal"/>
</dbReference>
<evidence type="ECO:0000313" key="4">
    <source>
        <dbReference type="Proteomes" id="UP000652427"/>
    </source>
</evidence>
<evidence type="ECO:0000259" key="2">
    <source>
        <dbReference type="Pfam" id="PF06580"/>
    </source>
</evidence>
<keyword evidence="3" id="KW-0418">Kinase</keyword>
<evidence type="ECO:0000256" key="1">
    <source>
        <dbReference type="SAM" id="Phobius"/>
    </source>
</evidence>
<proteinExistence type="predicted"/>
<dbReference type="Pfam" id="PF06580">
    <property type="entry name" value="His_kinase"/>
    <property type="match status" value="1"/>
</dbReference>
<keyword evidence="1" id="KW-1133">Transmembrane helix</keyword>
<name>A0ABX2N3W1_9SPHN</name>
<dbReference type="PANTHER" id="PTHR34220:SF7">
    <property type="entry name" value="SENSOR HISTIDINE KINASE YPDA"/>
    <property type="match status" value="1"/>
</dbReference>
<feature type="transmembrane region" description="Helical" evidence="1">
    <location>
        <begin position="148"/>
        <end position="165"/>
    </location>
</feature>
<sequence length="391" mass="44104">MKLVSARDLAHDARGQTRSMLDRLFPVNQGIAIKSMFGIWGAYFLFVTSRFLYRMQDNADALFFQRILMTSVCITVTWLLYRLLIAVRRNGMGAAIFMLTLPTIVLANYIAILDQIIFDHDAAMLDFSYLLDPVNLVTFDWAYVLDEAFTRYFILASWGALYLALAHSHDLQRMMVHSRQLEQLNRESELRALRYQLNPHFVFNALNSVSSLIIDRENEQAEKLVDDLADYMRAVLTDGGQDMVAVEQEIAQQVRYLEIERMRFPDRLHYSVDIDPAAKGWSIPALIIQPLIENAVKYGVSGTDRPVNINISAHIEGDRLRITIANDGRVQTGAGIAQDRTAGTGTGLINIQDRLKALYGQNASLLLANNKEGMATATVVLPDPSLIFQDI</sequence>
<dbReference type="EMBL" id="JABWMH010000003">
    <property type="protein sequence ID" value="NVD28397.1"/>
    <property type="molecule type" value="Genomic_DNA"/>
</dbReference>
<keyword evidence="3" id="KW-0808">Transferase</keyword>
<dbReference type="Gene3D" id="3.30.565.10">
    <property type="entry name" value="Histidine kinase-like ATPase, C-terminal domain"/>
    <property type="match status" value="1"/>
</dbReference>
<evidence type="ECO:0000313" key="3">
    <source>
        <dbReference type="EMBL" id="NVD28397.1"/>
    </source>
</evidence>
<reference evidence="3 4" key="1">
    <citation type="submission" date="2020-06" db="EMBL/GenBank/DDBJ databases">
        <authorList>
            <person name="Kim S.-J."/>
            <person name="Park S.-J."/>
        </authorList>
    </citation>
    <scope>NUCLEOTIDE SEQUENCE [LARGE SCALE GENOMIC DNA]</scope>
    <source>
        <strain evidence="3 4">SW-151</strain>
    </source>
</reference>
<feature type="transmembrane region" description="Helical" evidence="1">
    <location>
        <begin position="96"/>
        <end position="118"/>
    </location>
</feature>
<dbReference type="PANTHER" id="PTHR34220">
    <property type="entry name" value="SENSOR HISTIDINE KINASE YPDA"/>
    <property type="match status" value="1"/>
</dbReference>